<dbReference type="Proteomes" id="UP001334084">
    <property type="component" value="Chromosome 6"/>
</dbReference>
<dbReference type="PANTHER" id="PTHR35450">
    <property type="entry name" value="REVERSE TRANSCRIPTASE DOMAIN-CONTAINING PROTEIN"/>
    <property type="match status" value="1"/>
</dbReference>
<evidence type="ECO:0000259" key="1">
    <source>
        <dbReference type="PROSITE" id="PS50878"/>
    </source>
</evidence>
<organism evidence="2 3">
    <name type="scientific">Vairimorpha necatrix</name>
    <dbReference type="NCBI Taxonomy" id="6039"/>
    <lineage>
        <taxon>Eukaryota</taxon>
        <taxon>Fungi</taxon>
        <taxon>Fungi incertae sedis</taxon>
        <taxon>Microsporidia</taxon>
        <taxon>Nosematidae</taxon>
        <taxon>Vairimorpha</taxon>
    </lineage>
</organism>
<evidence type="ECO:0000313" key="2">
    <source>
        <dbReference type="EMBL" id="WUR03780.1"/>
    </source>
</evidence>
<dbReference type="PANTHER" id="PTHR35450:SF2">
    <property type="entry name" value="REVERSE TRANSCRIPTASE DOMAIN-CONTAINING PROTEIN"/>
    <property type="match status" value="1"/>
</dbReference>
<dbReference type="KEGG" id="vnx:VNE69_06101"/>
<dbReference type="EMBL" id="CP142731">
    <property type="protein sequence ID" value="WUR03780.1"/>
    <property type="molecule type" value="Genomic_DNA"/>
</dbReference>
<dbReference type="GeneID" id="90541598"/>
<dbReference type="Pfam" id="PF00078">
    <property type="entry name" value="RVT_1"/>
    <property type="match status" value="1"/>
</dbReference>
<dbReference type="RefSeq" id="XP_065329925.1">
    <property type="nucleotide sequence ID" value="XM_065473853.1"/>
</dbReference>
<keyword evidence="2" id="KW-0548">Nucleotidyltransferase</keyword>
<sequence length="185" mass="21132">MAVIFKRCHIEIKSGSKMLLNKKIRRGILQRYSLSPLLFVLCMDPLSRKLTSTYLKVGIQTHESVYVTNHLLFFDDLKFLAENFVVLKLMNEETKKGFSSVGLEMNRSKSATNCSDWSEDAVALEGHQGYKYLGITEDAYSAVRRETFGNVRSESPQRVEKLCKTQLYSKNMIQAINKHAISVIN</sequence>
<proteinExistence type="predicted"/>
<dbReference type="GO" id="GO:0003964">
    <property type="term" value="F:RNA-directed DNA polymerase activity"/>
    <property type="evidence" value="ECO:0007669"/>
    <property type="project" value="UniProtKB-KW"/>
</dbReference>
<accession>A0AAX4JCT3</accession>
<name>A0AAX4JCT3_9MICR</name>
<dbReference type="AlphaFoldDB" id="A0AAX4JCT3"/>
<evidence type="ECO:0000313" key="3">
    <source>
        <dbReference type="Proteomes" id="UP001334084"/>
    </source>
</evidence>
<dbReference type="PROSITE" id="PS50878">
    <property type="entry name" value="RT_POL"/>
    <property type="match status" value="1"/>
</dbReference>
<keyword evidence="2" id="KW-0695">RNA-directed DNA polymerase</keyword>
<protein>
    <submittedName>
        <fullName evidence="2">Reverse transcriptase</fullName>
    </submittedName>
</protein>
<keyword evidence="3" id="KW-1185">Reference proteome</keyword>
<feature type="domain" description="Reverse transcriptase" evidence="1">
    <location>
        <begin position="1"/>
        <end position="137"/>
    </location>
</feature>
<dbReference type="InterPro" id="IPR000477">
    <property type="entry name" value="RT_dom"/>
</dbReference>
<gene>
    <name evidence="2" type="ORF">VNE69_06101</name>
</gene>
<keyword evidence="2" id="KW-0808">Transferase</keyword>
<reference evidence="2" key="1">
    <citation type="journal article" date="2024" name="BMC Genomics">
        <title>Functional annotation of a divergent genome using sequence and structure-based similarity.</title>
        <authorList>
            <person name="Svedberg D."/>
            <person name="Winiger R.R."/>
            <person name="Berg A."/>
            <person name="Sharma H."/>
            <person name="Tellgren-Roth C."/>
            <person name="Debrunner-Vossbrinck B.A."/>
            <person name="Vossbrinck C.R."/>
            <person name="Barandun J."/>
        </authorList>
    </citation>
    <scope>NUCLEOTIDE SEQUENCE</scope>
    <source>
        <strain evidence="2">Illinois isolate</strain>
    </source>
</reference>